<feature type="transmembrane region" description="Helical" evidence="1">
    <location>
        <begin position="104"/>
        <end position="123"/>
    </location>
</feature>
<evidence type="ECO:0000313" key="2">
    <source>
        <dbReference type="EMBL" id="MBB6645608.1"/>
    </source>
</evidence>
<dbReference type="AlphaFoldDB" id="A0A7J9SFW3"/>
<gene>
    <name evidence="2" type="ORF">H5V44_04745</name>
</gene>
<keyword evidence="1" id="KW-0812">Transmembrane</keyword>
<comment type="caution">
    <text evidence="2">The sequence shown here is derived from an EMBL/GenBank/DDBJ whole genome shotgun (WGS) entry which is preliminary data.</text>
</comment>
<keyword evidence="1" id="KW-1133">Transmembrane helix</keyword>
<evidence type="ECO:0000313" key="3">
    <source>
        <dbReference type="Proteomes" id="UP000546257"/>
    </source>
</evidence>
<dbReference type="EMBL" id="JACKXD010000001">
    <property type="protein sequence ID" value="MBB6645608.1"/>
    <property type="molecule type" value="Genomic_DNA"/>
</dbReference>
<dbReference type="InterPro" id="IPR019235">
    <property type="entry name" value="DUF2178_TM"/>
</dbReference>
<feature type="transmembrane region" description="Helical" evidence="1">
    <location>
        <begin position="72"/>
        <end position="92"/>
    </location>
</feature>
<name>A0A7J9SFW3_9EURY</name>
<keyword evidence="1" id="KW-0472">Membrane</keyword>
<keyword evidence="3" id="KW-1185">Reference proteome</keyword>
<evidence type="ECO:0000256" key="1">
    <source>
        <dbReference type="SAM" id="Phobius"/>
    </source>
</evidence>
<accession>A0A7J9SFW3</accession>
<reference evidence="2 3" key="1">
    <citation type="submission" date="2020-08" db="EMBL/GenBank/DDBJ databases">
        <authorList>
            <person name="Seo M.-J."/>
        </authorList>
    </citation>
    <scope>NUCLEOTIDE SEQUENCE [LARGE SCALE GENOMIC DNA]</scope>
    <source>
        <strain evidence="2 3">MBLA0160</strain>
    </source>
</reference>
<sequence length="126" mass="13292">MSPTGVRRLFGLAVVLGGLALAGFTVVGRPLVGVGAYGLAMIATAVSLLRTDSPVFDERDETTSKEAASRTLTVFGLASAVVFPALTVAWGLDLFEWQPWSSAIALFVAVLFLTYGAFVVVIGQRR</sequence>
<feature type="transmembrane region" description="Helical" evidence="1">
    <location>
        <begin position="32"/>
        <end position="51"/>
    </location>
</feature>
<dbReference type="Pfam" id="PF09946">
    <property type="entry name" value="DUF2178"/>
    <property type="match status" value="1"/>
</dbReference>
<organism evidence="2 3">
    <name type="scientific">Halobellus ruber</name>
    <dbReference type="NCBI Taxonomy" id="2761102"/>
    <lineage>
        <taxon>Archaea</taxon>
        <taxon>Methanobacteriati</taxon>
        <taxon>Methanobacteriota</taxon>
        <taxon>Stenosarchaea group</taxon>
        <taxon>Halobacteria</taxon>
        <taxon>Halobacteriales</taxon>
        <taxon>Haloferacaceae</taxon>
        <taxon>Halobellus</taxon>
    </lineage>
</organism>
<proteinExistence type="predicted"/>
<dbReference type="Proteomes" id="UP000546257">
    <property type="component" value="Unassembled WGS sequence"/>
</dbReference>
<protein>
    <submittedName>
        <fullName evidence="2">DUF2178 domain-containing protein</fullName>
    </submittedName>
</protein>